<feature type="compositionally biased region" description="Low complexity" evidence="1">
    <location>
        <begin position="301"/>
        <end position="320"/>
    </location>
</feature>
<keyword evidence="3" id="KW-1185">Reference proteome</keyword>
<feature type="compositionally biased region" description="Basic and acidic residues" evidence="1">
    <location>
        <begin position="278"/>
        <end position="290"/>
    </location>
</feature>
<feature type="compositionally biased region" description="Basic and acidic residues" evidence="1">
    <location>
        <begin position="338"/>
        <end position="347"/>
    </location>
</feature>
<proteinExistence type="predicted"/>
<feature type="compositionally biased region" description="Basic residues" evidence="1">
    <location>
        <begin position="195"/>
        <end position="204"/>
    </location>
</feature>
<protein>
    <submittedName>
        <fullName evidence="2">Uncharacterized protein</fullName>
    </submittedName>
</protein>
<name>A0A4Z1FBW1_9HELO</name>
<evidence type="ECO:0000313" key="2">
    <source>
        <dbReference type="EMBL" id="TGO18917.1"/>
    </source>
</evidence>
<feature type="compositionally biased region" description="Low complexity" evidence="1">
    <location>
        <begin position="208"/>
        <end position="259"/>
    </location>
</feature>
<feature type="region of interest" description="Disordered" evidence="1">
    <location>
        <begin position="156"/>
        <end position="435"/>
    </location>
</feature>
<dbReference type="OrthoDB" id="3558308at2759"/>
<evidence type="ECO:0000313" key="3">
    <source>
        <dbReference type="Proteomes" id="UP000297777"/>
    </source>
</evidence>
<evidence type="ECO:0000256" key="1">
    <source>
        <dbReference type="SAM" id="MobiDB-lite"/>
    </source>
</evidence>
<comment type="caution">
    <text evidence="2">The sequence shown here is derived from an EMBL/GenBank/DDBJ whole genome shotgun (WGS) entry which is preliminary data.</text>
</comment>
<accession>A0A4Z1FBW1</accession>
<gene>
    <name evidence="2" type="ORF">BTUL_0007g01360</name>
</gene>
<dbReference type="Proteomes" id="UP000297777">
    <property type="component" value="Unassembled WGS sequence"/>
</dbReference>
<organism evidence="2 3">
    <name type="scientific">Botrytis tulipae</name>
    <dbReference type="NCBI Taxonomy" id="87230"/>
    <lineage>
        <taxon>Eukaryota</taxon>
        <taxon>Fungi</taxon>
        <taxon>Dikarya</taxon>
        <taxon>Ascomycota</taxon>
        <taxon>Pezizomycotina</taxon>
        <taxon>Leotiomycetes</taxon>
        <taxon>Helotiales</taxon>
        <taxon>Sclerotiniaceae</taxon>
        <taxon>Botrytis</taxon>
    </lineage>
</organism>
<dbReference type="AlphaFoldDB" id="A0A4Z1FBW1"/>
<reference evidence="2 3" key="1">
    <citation type="submission" date="2017-12" db="EMBL/GenBank/DDBJ databases">
        <title>Comparative genomics of Botrytis spp.</title>
        <authorList>
            <person name="Valero-Jimenez C.A."/>
            <person name="Tapia P."/>
            <person name="Veloso J."/>
            <person name="Silva-Moreno E."/>
            <person name="Staats M."/>
            <person name="Valdes J.H."/>
            <person name="Van Kan J.A.L."/>
        </authorList>
    </citation>
    <scope>NUCLEOTIDE SEQUENCE [LARGE SCALE GENOMIC DNA]</scope>
    <source>
        <strain evidence="2 3">Bt9001</strain>
    </source>
</reference>
<dbReference type="EMBL" id="PQXH01000007">
    <property type="protein sequence ID" value="TGO18917.1"/>
    <property type="molecule type" value="Genomic_DNA"/>
</dbReference>
<sequence length="435" mass="47810">MPRYQVYSLSTSSPLLSTELLFLFDPDANSSTPSSLKCFYHESITLPSSRSSTNSLLTATQNSLLSNLEYLGYIHGESRMVKACKLAKTVKRGMEHPFKTFTNDVVRIWIQERLLRWGRKHKPCEVKDSILEAETLETEDRKGGISKYAKGMIKGRRAESGGYEDDDSSSSSSSSSSLASSSPSQRSLGRSTRESHRRLSRARTTHNPPSSTHSWSKKSSSNPSKRFSFSVSLSANSSSNPRHKSSSQSRSRSRAPPSSYHDQTPDYDSGIGISEDEFNPHDDENDDAKSHVSKSSVNPGSSISHSNRSYSSSHSSPHSSHGAHPKKDVSPSMWNLNHQHEQEDAIRKRIYNAKIAEYGNSSSASSSSSSSSSHHPPPSSSSGSSSQSRSRAQSRKSQTPTHAFHAPRSSDPFGLNDPFRLSSAGESGSHPWIRR</sequence>
<feature type="compositionally biased region" description="Low complexity" evidence="1">
    <location>
        <begin position="169"/>
        <end position="190"/>
    </location>
</feature>
<feature type="compositionally biased region" description="Low complexity" evidence="1">
    <location>
        <begin position="361"/>
        <end position="398"/>
    </location>
</feature>